<dbReference type="AlphaFoldDB" id="A0A1J1HI45"/>
<organism evidence="1 2">
    <name type="scientific">Clunio marinus</name>
    <dbReference type="NCBI Taxonomy" id="568069"/>
    <lineage>
        <taxon>Eukaryota</taxon>
        <taxon>Metazoa</taxon>
        <taxon>Ecdysozoa</taxon>
        <taxon>Arthropoda</taxon>
        <taxon>Hexapoda</taxon>
        <taxon>Insecta</taxon>
        <taxon>Pterygota</taxon>
        <taxon>Neoptera</taxon>
        <taxon>Endopterygota</taxon>
        <taxon>Diptera</taxon>
        <taxon>Nematocera</taxon>
        <taxon>Chironomoidea</taxon>
        <taxon>Chironomidae</taxon>
        <taxon>Clunio</taxon>
    </lineage>
</organism>
<protein>
    <submittedName>
        <fullName evidence="1">CLUMA_CG001368, isoform A</fullName>
    </submittedName>
</protein>
<proteinExistence type="predicted"/>
<dbReference type="Proteomes" id="UP000183832">
    <property type="component" value="Unassembled WGS sequence"/>
</dbReference>
<dbReference type="EMBL" id="CVRI01000004">
    <property type="protein sequence ID" value="CRK87571.1"/>
    <property type="molecule type" value="Genomic_DNA"/>
</dbReference>
<keyword evidence="2" id="KW-1185">Reference proteome</keyword>
<gene>
    <name evidence="1" type="ORF">CLUMA_CG001368</name>
</gene>
<name>A0A1J1HI45_9DIPT</name>
<evidence type="ECO:0000313" key="2">
    <source>
        <dbReference type="Proteomes" id="UP000183832"/>
    </source>
</evidence>
<accession>A0A1J1HI45</accession>
<evidence type="ECO:0000313" key="1">
    <source>
        <dbReference type="EMBL" id="CRK87571.1"/>
    </source>
</evidence>
<reference evidence="1 2" key="1">
    <citation type="submission" date="2015-04" db="EMBL/GenBank/DDBJ databases">
        <authorList>
            <person name="Syromyatnikov M.Y."/>
            <person name="Popov V.N."/>
        </authorList>
    </citation>
    <scope>NUCLEOTIDE SEQUENCE [LARGE SCALE GENOMIC DNA]</scope>
</reference>
<sequence>MKTRQMFYLNSRFVYRKRREISEKRGIILKWKIYLVSQFMRRMRTRKPHKYLNFVAAFMMAFDFDERFTTFISRKDVKFMLYDKH</sequence>